<protein>
    <submittedName>
        <fullName evidence="1">Uncharacterized protein</fullName>
    </submittedName>
</protein>
<evidence type="ECO:0000313" key="1">
    <source>
        <dbReference type="EMBL" id="SEA51204.1"/>
    </source>
</evidence>
<dbReference type="STRING" id="283786.SAMN04487990_1169"/>
<name>A0A1H4BSX6_BIZPA</name>
<sequence>MKKLLTIIFSLTISLCFSQTKEQLIDSIIKVNRVESDCIGIGCMVSPQYTRFQKLKKKLSEKELIELSKHENPTIRTYASKELIQSGKGNILELLSTELQKNEKVETFEGCIMDVEPISSIIYHEYWNKIRLEASRKINGNNYEQDLAMQKAVATDFTMEKLDSVIIYSEKDVDWLIYDRVFENRKHKDSYLPRIEELAFKKNNSYAFDYLKKYYPSEYSEKLKKYLTTDFPKAKFQTENEIFYLHSYIETLLESNNEEFKKIAISKLRTEEIWKKRKGWFNTTLKKHGIEL</sequence>
<organism evidence="1 2">
    <name type="scientific">Bizionia paragorgiae</name>
    <dbReference type="NCBI Taxonomy" id="283786"/>
    <lineage>
        <taxon>Bacteria</taxon>
        <taxon>Pseudomonadati</taxon>
        <taxon>Bacteroidota</taxon>
        <taxon>Flavobacteriia</taxon>
        <taxon>Flavobacteriales</taxon>
        <taxon>Flavobacteriaceae</taxon>
        <taxon>Bizionia</taxon>
    </lineage>
</organism>
<evidence type="ECO:0000313" key="2">
    <source>
        <dbReference type="Proteomes" id="UP000198846"/>
    </source>
</evidence>
<keyword evidence="2" id="KW-1185">Reference proteome</keyword>
<dbReference type="OrthoDB" id="1239983at2"/>
<dbReference type="Proteomes" id="UP000198846">
    <property type="component" value="Unassembled WGS sequence"/>
</dbReference>
<gene>
    <name evidence="1" type="ORF">SAMN04487990_1169</name>
</gene>
<accession>A0A1H4BSX6</accession>
<dbReference type="EMBL" id="FNQK01000016">
    <property type="protein sequence ID" value="SEA51204.1"/>
    <property type="molecule type" value="Genomic_DNA"/>
</dbReference>
<dbReference type="RefSeq" id="WP_092135475.1">
    <property type="nucleotide sequence ID" value="NZ_FNQK01000016.1"/>
</dbReference>
<dbReference type="AlphaFoldDB" id="A0A1H4BSX6"/>
<reference evidence="1 2" key="1">
    <citation type="submission" date="2016-10" db="EMBL/GenBank/DDBJ databases">
        <authorList>
            <person name="de Groot N.N."/>
        </authorList>
    </citation>
    <scope>NUCLEOTIDE SEQUENCE [LARGE SCALE GENOMIC DNA]</scope>
    <source>
        <strain evidence="1 2">DSM 23842</strain>
    </source>
</reference>
<proteinExistence type="predicted"/>